<dbReference type="EMBL" id="MU266469">
    <property type="protein sequence ID" value="KAH7922882.1"/>
    <property type="molecule type" value="Genomic_DNA"/>
</dbReference>
<evidence type="ECO:0000313" key="1">
    <source>
        <dbReference type="EMBL" id="KAH7922882.1"/>
    </source>
</evidence>
<reference evidence="1" key="1">
    <citation type="journal article" date="2021" name="New Phytol.">
        <title>Evolutionary innovations through gain and loss of genes in the ectomycorrhizal Boletales.</title>
        <authorList>
            <person name="Wu G."/>
            <person name="Miyauchi S."/>
            <person name="Morin E."/>
            <person name="Kuo A."/>
            <person name="Drula E."/>
            <person name="Varga T."/>
            <person name="Kohler A."/>
            <person name="Feng B."/>
            <person name="Cao Y."/>
            <person name="Lipzen A."/>
            <person name="Daum C."/>
            <person name="Hundley H."/>
            <person name="Pangilinan J."/>
            <person name="Johnson J."/>
            <person name="Barry K."/>
            <person name="LaButti K."/>
            <person name="Ng V."/>
            <person name="Ahrendt S."/>
            <person name="Min B."/>
            <person name="Choi I.G."/>
            <person name="Park H."/>
            <person name="Plett J.M."/>
            <person name="Magnuson J."/>
            <person name="Spatafora J.W."/>
            <person name="Nagy L.G."/>
            <person name="Henrissat B."/>
            <person name="Grigoriev I.V."/>
            <person name="Yang Z.L."/>
            <person name="Xu J."/>
            <person name="Martin F.M."/>
        </authorList>
    </citation>
    <scope>NUCLEOTIDE SEQUENCE</scope>
    <source>
        <strain evidence="1">KUC20120723A-06</strain>
    </source>
</reference>
<organism evidence="1 2">
    <name type="scientific">Leucogyrophana mollusca</name>
    <dbReference type="NCBI Taxonomy" id="85980"/>
    <lineage>
        <taxon>Eukaryota</taxon>
        <taxon>Fungi</taxon>
        <taxon>Dikarya</taxon>
        <taxon>Basidiomycota</taxon>
        <taxon>Agaricomycotina</taxon>
        <taxon>Agaricomycetes</taxon>
        <taxon>Agaricomycetidae</taxon>
        <taxon>Boletales</taxon>
        <taxon>Boletales incertae sedis</taxon>
        <taxon>Leucogyrophana</taxon>
    </lineage>
</organism>
<proteinExistence type="predicted"/>
<accession>A0ACB8BB09</accession>
<dbReference type="Proteomes" id="UP000790709">
    <property type="component" value="Unassembled WGS sequence"/>
</dbReference>
<protein>
    <submittedName>
        <fullName evidence="1">Uncharacterized protein</fullName>
    </submittedName>
</protein>
<keyword evidence="2" id="KW-1185">Reference proteome</keyword>
<gene>
    <name evidence="1" type="ORF">BV22DRAFT_1016424</name>
</gene>
<comment type="caution">
    <text evidence="1">The sequence shown here is derived from an EMBL/GenBank/DDBJ whole genome shotgun (WGS) entry which is preliminary data.</text>
</comment>
<sequence length="191" mass="21562">MPYVLEDRTGVMAMSDFDDIYDRLFLRVTPHPHPPDGNNNVWAIYTMGRRSSRHNDARHLDRHPSVILEFATGPGGGLGTVHFVQPPAASLSIPMSRYLRKTALFGGSLYRKFTGSDGQEYRWLYKGMDGHEWTCLTGENFLVAHYNLRSSNMPAFNVSGNTLTINEAFAHLSIDIMASLTIMRYIAEHNL</sequence>
<evidence type="ECO:0000313" key="2">
    <source>
        <dbReference type="Proteomes" id="UP000790709"/>
    </source>
</evidence>
<name>A0ACB8BB09_9AGAM</name>